<dbReference type="SMART" id="SM00327">
    <property type="entry name" value="VWA"/>
    <property type="match status" value="1"/>
</dbReference>
<dbReference type="PANTHER" id="PTHR22550:SF14">
    <property type="entry name" value="VWFA DOMAIN-CONTAINING PROTEIN"/>
    <property type="match status" value="1"/>
</dbReference>
<dbReference type="SMART" id="SM00028">
    <property type="entry name" value="TPR"/>
    <property type="match status" value="1"/>
</dbReference>
<dbReference type="InterPro" id="IPR002035">
    <property type="entry name" value="VWF_A"/>
</dbReference>
<dbReference type="RefSeq" id="WP_189482696.1">
    <property type="nucleotide sequence ID" value="NZ_BMYR01000007.1"/>
</dbReference>
<keyword evidence="5" id="KW-1133">Transmembrane helix</keyword>
<dbReference type="CDD" id="cd00198">
    <property type="entry name" value="vWFA"/>
    <property type="match status" value="1"/>
</dbReference>
<organism evidence="7 8">
    <name type="scientific">Alishewanella tabrizica</name>
    <dbReference type="NCBI Taxonomy" id="671278"/>
    <lineage>
        <taxon>Bacteria</taxon>
        <taxon>Pseudomonadati</taxon>
        <taxon>Pseudomonadota</taxon>
        <taxon>Gammaproteobacteria</taxon>
        <taxon>Alteromonadales</taxon>
        <taxon>Alteromonadaceae</taxon>
        <taxon>Alishewanella</taxon>
    </lineage>
</organism>
<evidence type="ECO:0000256" key="3">
    <source>
        <dbReference type="PROSITE-ProRule" id="PRU00339"/>
    </source>
</evidence>
<protein>
    <recommendedName>
        <fullName evidence="6">VWFA domain-containing protein</fullName>
    </recommendedName>
</protein>
<reference evidence="8" key="1">
    <citation type="journal article" date="2019" name="Int. J. Syst. Evol. Microbiol.">
        <title>The Global Catalogue of Microorganisms (GCM) 10K type strain sequencing project: providing services to taxonomists for standard genome sequencing and annotation.</title>
        <authorList>
            <consortium name="The Broad Institute Genomics Platform"/>
            <consortium name="The Broad Institute Genome Sequencing Center for Infectious Disease"/>
            <person name="Wu L."/>
            <person name="Ma J."/>
        </authorList>
    </citation>
    <scope>NUCLEOTIDE SEQUENCE [LARGE SCALE GENOMIC DNA]</scope>
    <source>
        <strain evidence="8">KCTC 23723</strain>
    </source>
</reference>
<proteinExistence type="predicted"/>
<evidence type="ECO:0000256" key="5">
    <source>
        <dbReference type="SAM" id="Phobius"/>
    </source>
</evidence>
<keyword evidence="8" id="KW-1185">Reference proteome</keyword>
<dbReference type="PANTHER" id="PTHR22550">
    <property type="entry name" value="SPORE GERMINATION PROTEIN"/>
    <property type="match status" value="1"/>
</dbReference>
<dbReference type="SUPFAM" id="SSF48452">
    <property type="entry name" value="TPR-like"/>
    <property type="match status" value="1"/>
</dbReference>
<dbReference type="Gene3D" id="1.25.40.10">
    <property type="entry name" value="Tetratricopeptide repeat domain"/>
    <property type="match status" value="1"/>
</dbReference>
<name>A0ABQ2WLB7_9ALTE</name>
<dbReference type="InterPro" id="IPR050768">
    <property type="entry name" value="UPF0353/GerABKA_families"/>
</dbReference>
<evidence type="ECO:0000256" key="1">
    <source>
        <dbReference type="ARBA" id="ARBA00022737"/>
    </source>
</evidence>
<dbReference type="Proteomes" id="UP000634667">
    <property type="component" value="Unassembled WGS sequence"/>
</dbReference>
<feature type="compositionally biased region" description="Low complexity" evidence="4">
    <location>
        <begin position="455"/>
        <end position="467"/>
    </location>
</feature>
<feature type="compositionally biased region" description="Polar residues" evidence="4">
    <location>
        <begin position="542"/>
        <end position="568"/>
    </location>
</feature>
<dbReference type="PROSITE" id="PS50293">
    <property type="entry name" value="TPR_REGION"/>
    <property type="match status" value="1"/>
</dbReference>
<dbReference type="InterPro" id="IPR036465">
    <property type="entry name" value="vWFA_dom_sf"/>
</dbReference>
<feature type="region of interest" description="Disordered" evidence="4">
    <location>
        <begin position="455"/>
        <end position="573"/>
    </location>
</feature>
<feature type="transmembrane region" description="Helical" evidence="5">
    <location>
        <begin position="12"/>
        <end position="29"/>
    </location>
</feature>
<dbReference type="Gene3D" id="3.40.50.410">
    <property type="entry name" value="von Willebrand factor, type A domain"/>
    <property type="match status" value="1"/>
</dbReference>
<dbReference type="EMBL" id="BMYR01000007">
    <property type="protein sequence ID" value="GGW62429.1"/>
    <property type="molecule type" value="Genomic_DNA"/>
</dbReference>
<keyword evidence="1" id="KW-0677">Repeat</keyword>
<dbReference type="InterPro" id="IPR013105">
    <property type="entry name" value="TPR_2"/>
</dbReference>
<feature type="repeat" description="TPR" evidence="3">
    <location>
        <begin position="407"/>
        <end position="440"/>
    </location>
</feature>
<comment type="caution">
    <text evidence="7">The sequence shown here is derived from an EMBL/GenBank/DDBJ whole genome shotgun (WGS) entry which is preliminary data.</text>
</comment>
<dbReference type="InterPro" id="IPR019734">
    <property type="entry name" value="TPR_rpt"/>
</dbReference>
<evidence type="ECO:0000259" key="6">
    <source>
        <dbReference type="PROSITE" id="PS50234"/>
    </source>
</evidence>
<dbReference type="InterPro" id="IPR011990">
    <property type="entry name" value="TPR-like_helical_dom_sf"/>
</dbReference>
<dbReference type="Pfam" id="PF13519">
    <property type="entry name" value="VWA_2"/>
    <property type="match status" value="1"/>
</dbReference>
<keyword evidence="5" id="KW-0472">Membrane</keyword>
<dbReference type="Pfam" id="PF07719">
    <property type="entry name" value="TPR_2"/>
    <property type="match status" value="1"/>
</dbReference>
<feature type="transmembrane region" description="Helical" evidence="5">
    <location>
        <begin position="60"/>
        <end position="81"/>
    </location>
</feature>
<feature type="compositionally biased region" description="Low complexity" evidence="4">
    <location>
        <begin position="512"/>
        <end position="534"/>
    </location>
</feature>
<dbReference type="SUPFAM" id="SSF53300">
    <property type="entry name" value="vWA-like"/>
    <property type="match status" value="1"/>
</dbReference>
<keyword evidence="5" id="KW-0812">Transmembrane</keyword>
<evidence type="ECO:0000313" key="8">
    <source>
        <dbReference type="Proteomes" id="UP000634667"/>
    </source>
</evidence>
<keyword evidence="2 3" id="KW-0802">TPR repeat</keyword>
<dbReference type="PROSITE" id="PS50234">
    <property type="entry name" value="VWFA"/>
    <property type="match status" value="1"/>
</dbReference>
<gene>
    <name evidence="7" type="primary">batB</name>
    <name evidence="7" type="ORF">GCM10008111_17980</name>
</gene>
<accession>A0ABQ2WLB7</accession>
<evidence type="ECO:0000256" key="4">
    <source>
        <dbReference type="SAM" id="MobiDB-lite"/>
    </source>
</evidence>
<feature type="domain" description="VWFA" evidence="6">
    <location>
        <begin position="94"/>
        <end position="288"/>
    </location>
</feature>
<evidence type="ECO:0000313" key="7">
    <source>
        <dbReference type="EMBL" id="GGW62429.1"/>
    </source>
</evidence>
<dbReference type="PROSITE" id="PS50005">
    <property type="entry name" value="TPR"/>
    <property type="match status" value="1"/>
</dbReference>
<sequence length="606" mass="68118">MLADFHLLRPVWLVALLPVMLFWWLLYYYRHDSSPWQQLIARHLQTAVLIGQQVQRKQPWALPLLAFCWFLAVFALSGPTWQKLPQPALTVKKATVLVMDMSMSMRATDMAPNRLTQQRFKALDFVDLLKEGDLALISYAADAFVISPLTPDHNNVRLQIPTLRPELMPTQGSNVLGALQLASELLQQAGYPSGDIVLFTDGFDNDSFLALQQWRNASPYRLSILAFGQAEGAVVQLENGELLKNAQGAVVLPRVPLAQLQTLARQGRGEFRQASADNSDLQALLNTQQDGLPSRAPVQTLAGDQWQDNAVYFVWLLLPLALWLARRAPILLLIPAMYLPSAEAIEWRDLWQTKQQQAIEDYQQQQYAQAQQKFTDPLWQGNAAYRAGNYQQATTAYWQAIEQEASAANWHNLGNSLAMQQQYQQALDAYQEALRLAPEDENAAKNAELMRQLLQQQAEQHQQNSQENGADDSDAQSQQSSSESPNTNDDTSSSEAPSEDAAEQATAQPTDAQQSSAEANAEAEAGSEETAQQARLEENTEDTPTTEQTRSIIEQSWPNATPEQQQELENLLRKVQDDPGLLLRNRMLLEHQKRRFQPPAGARQEW</sequence>
<evidence type="ECO:0000256" key="2">
    <source>
        <dbReference type="ARBA" id="ARBA00022803"/>
    </source>
</evidence>